<organism evidence="1 2">
    <name type="scientific">Tepidibacter hydrothermalis</name>
    <dbReference type="NCBI Taxonomy" id="3036126"/>
    <lineage>
        <taxon>Bacteria</taxon>
        <taxon>Bacillati</taxon>
        <taxon>Bacillota</taxon>
        <taxon>Clostridia</taxon>
        <taxon>Peptostreptococcales</taxon>
        <taxon>Peptostreptococcaceae</taxon>
        <taxon>Tepidibacter</taxon>
    </lineage>
</organism>
<accession>A0ABY8E757</accession>
<proteinExistence type="predicted"/>
<gene>
    <name evidence="1" type="ORF">P4S50_09935</name>
</gene>
<sequence length="115" mass="13876">MQKANEYITYTFNELAEVMKEIEVMLQSYHRIISYYAIDINEDVEKFDENEFRKEITDFTCNWDVPKRLANIRSILSERFDNTLGEDDMDDIERTMENIKYWAKPGDKPNYQVKI</sequence>
<dbReference type="RefSeq" id="WP_277730626.1">
    <property type="nucleotide sequence ID" value="NZ_CP120733.1"/>
</dbReference>
<dbReference type="Proteomes" id="UP001222800">
    <property type="component" value="Chromosome"/>
</dbReference>
<keyword evidence="2" id="KW-1185">Reference proteome</keyword>
<name>A0ABY8E757_9FIRM</name>
<reference evidence="1 2" key="1">
    <citation type="submission" date="2023-03" db="EMBL/GenBank/DDBJ databases">
        <title>Complete genome sequence of Tepidibacter sp. SWIR-1, isolated from a deep-sea hydrothermal vent.</title>
        <authorList>
            <person name="Li X."/>
        </authorList>
    </citation>
    <scope>NUCLEOTIDE SEQUENCE [LARGE SCALE GENOMIC DNA]</scope>
    <source>
        <strain evidence="1 2">SWIR-1</strain>
    </source>
</reference>
<evidence type="ECO:0000313" key="1">
    <source>
        <dbReference type="EMBL" id="WFD08718.1"/>
    </source>
</evidence>
<protein>
    <submittedName>
        <fullName evidence="1">Uncharacterized protein</fullName>
    </submittedName>
</protein>
<evidence type="ECO:0000313" key="2">
    <source>
        <dbReference type="Proteomes" id="UP001222800"/>
    </source>
</evidence>
<dbReference type="EMBL" id="CP120733">
    <property type="protein sequence ID" value="WFD08718.1"/>
    <property type="molecule type" value="Genomic_DNA"/>
</dbReference>